<reference evidence="1" key="1">
    <citation type="journal article" date="2023" name="Plant J.">
        <title>Genome sequences and population genomics provide insights into the demographic history, inbreeding, and mutation load of two 'living fossil' tree species of Dipteronia.</title>
        <authorList>
            <person name="Feng Y."/>
            <person name="Comes H.P."/>
            <person name="Chen J."/>
            <person name="Zhu S."/>
            <person name="Lu R."/>
            <person name="Zhang X."/>
            <person name="Li P."/>
            <person name="Qiu J."/>
            <person name="Olsen K.M."/>
            <person name="Qiu Y."/>
        </authorList>
    </citation>
    <scope>NUCLEOTIDE SEQUENCE</scope>
    <source>
        <strain evidence="1">NBL</strain>
    </source>
</reference>
<gene>
    <name evidence="1" type="ORF">Dsin_023039</name>
</gene>
<sequence length="137" mass="15718">MSPSILKIEQQLLLDLQPFHKTLEIDGGASAFFDAIDDLFLKIHSICFVLLILQQFIHIFNFFASYHPSSVVTFEPQSNLQKITDIVFIVKLVGHKRPAQERDPIAQRFDGRVPTAMAQEESNGRMFQHFSLWCPTN</sequence>
<evidence type="ECO:0000313" key="1">
    <source>
        <dbReference type="EMBL" id="KAK3199624.1"/>
    </source>
</evidence>
<dbReference type="AlphaFoldDB" id="A0AAE0A2U0"/>
<dbReference type="EMBL" id="JANJYJ010000007">
    <property type="protein sequence ID" value="KAK3199624.1"/>
    <property type="molecule type" value="Genomic_DNA"/>
</dbReference>
<organism evidence="1 2">
    <name type="scientific">Dipteronia sinensis</name>
    <dbReference type="NCBI Taxonomy" id="43782"/>
    <lineage>
        <taxon>Eukaryota</taxon>
        <taxon>Viridiplantae</taxon>
        <taxon>Streptophyta</taxon>
        <taxon>Embryophyta</taxon>
        <taxon>Tracheophyta</taxon>
        <taxon>Spermatophyta</taxon>
        <taxon>Magnoliopsida</taxon>
        <taxon>eudicotyledons</taxon>
        <taxon>Gunneridae</taxon>
        <taxon>Pentapetalae</taxon>
        <taxon>rosids</taxon>
        <taxon>malvids</taxon>
        <taxon>Sapindales</taxon>
        <taxon>Sapindaceae</taxon>
        <taxon>Hippocastanoideae</taxon>
        <taxon>Acereae</taxon>
        <taxon>Dipteronia</taxon>
    </lineage>
</organism>
<protein>
    <submittedName>
        <fullName evidence="1">Uncharacterized protein</fullName>
    </submittedName>
</protein>
<proteinExistence type="predicted"/>
<accession>A0AAE0A2U0</accession>
<keyword evidence="2" id="KW-1185">Reference proteome</keyword>
<evidence type="ECO:0000313" key="2">
    <source>
        <dbReference type="Proteomes" id="UP001281410"/>
    </source>
</evidence>
<name>A0AAE0A2U0_9ROSI</name>
<comment type="caution">
    <text evidence="1">The sequence shown here is derived from an EMBL/GenBank/DDBJ whole genome shotgun (WGS) entry which is preliminary data.</text>
</comment>
<dbReference type="Proteomes" id="UP001281410">
    <property type="component" value="Unassembled WGS sequence"/>
</dbReference>